<evidence type="ECO:0000313" key="1">
    <source>
        <dbReference type="EMBL" id="EHL20298.1"/>
    </source>
</evidence>
<dbReference type="RefSeq" id="WP_009528443.1">
    <property type="nucleotide sequence ID" value="NZ_JH414596.1"/>
</dbReference>
<dbReference type="EMBL" id="AFZG01000001">
    <property type="protein sequence ID" value="EHL20298.1"/>
    <property type="molecule type" value="Genomic_DNA"/>
</dbReference>
<evidence type="ECO:0000313" key="2">
    <source>
        <dbReference type="Proteomes" id="UP000003379"/>
    </source>
</evidence>
<reference evidence="1 2" key="1">
    <citation type="submission" date="2011-08" db="EMBL/GenBank/DDBJ databases">
        <title>The Genome Sequence of Eubacteriaceae bacterium CM5.</title>
        <authorList>
            <consortium name="The Broad Institute Genome Sequencing Platform"/>
            <person name="Earl A."/>
            <person name="Ward D."/>
            <person name="Feldgarden M."/>
            <person name="Gevers D."/>
            <person name="Sizova M."/>
            <person name="Hazen A."/>
            <person name="Epstein S."/>
            <person name="Young S.K."/>
            <person name="Zeng Q."/>
            <person name="Gargeya S."/>
            <person name="Fitzgerald M."/>
            <person name="Haas B."/>
            <person name="Abouelleil A."/>
            <person name="Alvarado L."/>
            <person name="Arachchi H.M."/>
            <person name="Berlin A."/>
            <person name="Brown A."/>
            <person name="Chapman S.B."/>
            <person name="Chen Z."/>
            <person name="Dunbar C."/>
            <person name="Freedman E."/>
            <person name="Gearin G."/>
            <person name="Gellesch M."/>
            <person name="Goldberg J."/>
            <person name="Griggs A."/>
            <person name="Gujja S."/>
            <person name="Heiman D."/>
            <person name="Howarth C."/>
            <person name="Larson L."/>
            <person name="Lui A."/>
            <person name="MacDonald P.J.P."/>
            <person name="Montmayeur A."/>
            <person name="Murphy C."/>
            <person name="Neiman D."/>
            <person name="Pearson M."/>
            <person name="Priest M."/>
            <person name="Roberts A."/>
            <person name="Saif S."/>
            <person name="Shea T."/>
            <person name="Shenoy N."/>
            <person name="Sisk P."/>
            <person name="Stolte C."/>
            <person name="Sykes S."/>
            <person name="Wortman J."/>
            <person name="Nusbaum C."/>
            <person name="Birren B."/>
        </authorList>
    </citation>
    <scope>NUCLEOTIDE SEQUENCE [LARGE SCALE GENOMIC DNA]</scope>
    <source>
        <strain evidence="1 2">CM5</strain>
    </source>
</reference>
<gene>
    <name evidence="1" type="ORF">HMPREF9628_00143</name>
</gene>
<comment type="caution">
    <text evidence="1">The sequence shown here is derived from an EMBL/GenBank/DDBJ whole genome shotgun (WGS) entry which is preliminary data.</text>
</comment>
<dbReference type="Proteomes" id="UP000003379">
    <property type="component" value="Unassembled WGS sequence"/>
</dbReference>
<sequence>MAKYIALISFAGTDISAYQGQEIEIENDDIAENLVDIGYLLPVEKTSEEKGKSARGKKK</sequence>
<dbReference type="HOGENOM" id="CLU_2956519_0_0_9"/>
<organism evidence="1 2">
    <name type="scientific">Peptoanaerobacter stomatis</name>
    <dbReference type="NCBI Taxonomy" id="796937"/>
    <lineage>
        <taxon>Bacteria</taxon>
        <taxon>Bacillati</taxon>
        <taxon>Bacillota</taxon>
        <taxon>Clostridia</taxon>
        <taxon>Peptostreptococcales</taxon>
        <taxon>Filifactoraceae</taxon>
        <taxon>Peptoanaerobacter</taxon>
    </lineage>
</organism>
<name>G9XA52_9FIRM</name>
<dbReference type="AlphaFoldDB" id="G9XA52"/>
<protein>
    <submittedName>
        <fullName evidence="1">Uncharacterized protein</fullName>
    </submittedName>
</protein>
<accession>G9XA52</accession>
<proteinExistence type="predicted"/>